<dbReference type="InterPro" id="IPR036097">
    <property type="entry name" value="HisK_dim/P_sf"/>
</dbReference>
<keyword evidence="7 14" id="KW-0418">Kinase</keyword>
<evidence type="ECO:0000256" key="3">
    <source>
        <dbReference type="ARBA" id="ARBA00012438"/>
    </source>
</evidence>
<name>A0A4P6N0C4_9MICO</name>
<dbReference type="InterPro" id="IPR005467">
    <property type="entry name" value="His_kinase_dom"/>
</dbReference>
<protein>
    <recommendedName>
        <fullName evidence="3">histidine kinase</fullName>
        <ecNumber evidence="3">2.7.13.3</ecNumber>
    </recommendedName>
</protein>
<dbReference type="Gene3D" id="6.10.340.10">
    <property type="match status" value="1"/>
</dbReference>
<dbReference type="EMBL" id="CP036164">
    <property type="protein sequence ID" value="QBF47880.1"/>
    <property type="molecule type" value="Genomic_DNA"/>
</dbReference>
<dbReference type="KEGG" id="jli:EXU32_04665"/>
<feature type="domain" description="Histidine kinase" evidence="12">
    <location>
        <begin position="269"/>
        <end position="484"/>
    </location>
</feature>
<dbReference type="InterPro" id="IPR050428">
    <property type="entry name" value="TCS_sensor_his_kinase"/>
</dbReference>
<keyword evidence="4" id="KW-0597">Phosphoprotein</keyword>
<dbReference type="Pfam" id="PF00672">
    <property type="entry name" value="HAMP"/>
    <property type="match status" value="1"/>
</dbReference>
<dbReference type="SUPFAM" id="SSF158472">
    <property type="entry name" value="HAMP domain-like"/>
    <property type="match status" value="1"/>
</dbReference>
<dbReference type="CDD" id="cd00082">
    <property type="entry name" value="HisKA"/>
    <property type="match status" value="1"/>
</dbReference>
<evidence type="ECO:0000256" key="2">
    <source>
        <dbReference type="ARBA" id="ARBA00004236"/>
    </source>
</evidence>
<evidence type="ECO:0000256" key="6">
    <source>
        <dbReference type="ARBA" id="ARBA00022692"/>
    </source>
</evidence>
<evidence type="ECO:0000256" key="11">
    <source>
        <dbReference type="SAM" id="Phobius"/>
    </source>
</evidence>
<dbReference type="InterPro" id="IPR003660">
    <property type="entry name" value="HAMP_dom"/>
</dbReference>
<comment type="catalytic activity">
    <reaction evidence="1">
        <text>ATP + protein L-histidine = ADP + protein N-phospho-L-histidine.</text>
        <dbReference type="EC" id="2.7.13.3"/>
    </reaction>
</comment>
<evidence type="ECO:0000256" key="4">
    <source>
        <dbReference type="ARBA" id="ARBA00022553"/>
    </source>
</evidence>
<keyword evidence="10 11" id="KW-0472">Membrane</keyword>
<dbReference type="Gene3D" id="1.10.287.130">
    <property type="match status" value="1"/>
</dbReference>
<dbReference type="STRING" id="1216970.GCA_001570985_01578"/>
<gene>
    <name evidence="14" type="ORF">EXU32_04665</name>
</gene>
<feature type="transmembrane region" description="Helical" evidence="11">
    <location>
        <begin position="22"/>
        <end position="41"/>
    </location>
</feature>
<proteinExistence type="predicted"/>
<dbReference type="InterPro" id="IPR003594">
    <property type="entry name" value="HATPase_dom"/>
</dbReference>
<dbReference type="PROSITE" id="PS50109">
    <property type="entry name" value="HIS_KIN"/>
    <property type="match status" value="1"/>
</dbReference>
<evidence type="ECO:0000313" key="15">
    <source>
        <dbReference type="Proteomes" id="UP000290408"/>
    </source>
</evidence>
<dbReference type="PRINTS" id="PR00344">
    <property type="entry name" value="BCTRLSENSOR"/>
</dbReference>
<evidence type="ECO:0000259" key="13">
    <source>
        <dbReference type="PROSITE" id="PS50885"/>
    </source>
</evidence>
<dbReference type="Pfam" id="PF02518">
    <property type="entry name" value="HATPase_c"/>
    <property type="match status" value="1"/>
</dbReference>
<evidence type="ECO:0000313" key="14">
    <source>
        <dbReference type="EMBL" id="QBF47880.1"/>
    </source>
</evidence>
<evidence type="ECO:0000256" key="5">
    <source>
        <dbReference type="ARBA" id="ARBA00022679"/>
    </source>
</evidence>
<evidence type="ECO:0000256" key="10">
    <source>
        <dbReference type="ARBA" id="ARBA00023136"/>
    </source>
</evidence>
<evidence type="ECO:0000256" key="8">
    <source>
        <dbReference type="ARBA" id="ARBA00022989"/>
    </source>
</evidence>
<evidence type="ECO:0000256" key="9">
    <source>
        <dbReference type="ARBA" id="ARBA00023012"/>
    </source>
</evidence>
<dbReference type="OrthoDB" id="9786919at2"/>
<dbReference type="AlphaFoldDB" id="A0A4P6N0C4"/>
<dbReference type="PANTHER" id="PTHR45436">
    <property type="entry name" value="SENSOR HISTIDINE KINASE YKOH"/>
    <property type="match status" value="1"/>
</dbReference>
<keyword evidence="15" id="KW-1185">Reference proteome</keyword>
<keyword evidence="6 11" id="KW-0812">Transmembrane</keyword>
<dbReference type="Proteomes" id="UP000290408">
    <property type="component" value="Chromosome"/>
</dbReference>
<dbReference type="PANTHER" id="PTHR45436:SF5">
    <property type="entry name" value="SENSOR HISTIDINE KINASE TRCS"/>
    <property type="match status" value="1"/>
</dbReference>
<dbReference type="EC" id="2.7.13.3" evidence="3"/>
<dbReference type="SMART" id="SM00388">
    <property type="entry name" value="HisKA"/>
    <property type="match status" value="1"/>
</dbReference>
<evidence type="ECO:0000256" key="7">
    <source>
        <dbReference type="ARBA" id="ARBA00022777"/>
    </source>
</evidence>
<accession>A0A4P6N0C4</accession>
<dbReference type="SUPFAM" id="SSF47384">
    <property type="entry name" value="Homodimeric domain of signal transducing histidine kinase"/>
    <property type="match status" value="1"/>
</dbReference>
<feature type="transmembrane region" description="Helical" evidence="11">
    <location>
        <begin position="190"/>
        <end position="209"/>
    </location>
</feature>
<sequence>MTTEPAPGRARRPRPRLARDTIVGWMVLVLFVSLLSVVIVVRESLHLSVTERANADVAQEIEEFRTFTQEGVDPETAKPFTSAERLLQVYLSRQSPSNGEVIVGYVGKEGVVTISHGPGTPSLQEYDLTRDTALVRAAERSTSGTSETPAGEMRWARTVVDVRGGDDAMLLVAVFTQGDRAEADRIVQTLALVSLVALLLAGVVSWLVAGRLLHPVRLVQTAAEEITEHDLTRRIDVGDDDVSGLASTFNRMLDRLEEAFRAEQRFVDDAGHELRTPITVIRGHLELMDDDPASREVTLRIVTQELDRMGRIVTDLLALATSDRPDFIRPTDDVDVALLTVSLEAKVSALASRRWQVSQIAEGTARLDTQRITQAVLQLAQNAVQHTADGDAITLSSQLVDDPELGRALTISIEDTGPGVPESDREQIFQRFAHGEPPDGRRHSGAGLGLAIVRAIAQGHDGRVDVGGRPGVGAVFTLVIPVDETTGRLERDDQEAP</sequence>
<dbReference type="GO" id="GO:0000155">
    <property type="term" value="F:phosphorelay sensor kinase activity"/>
    <property type="evidence" value="ECO:0007669"/>
    <property type="project" value="InterPro"/>
</dbReference>
<keyword evidence="9" id="KW-0902">Two-component regulatory system</keyword>
<dbReference type="FunFam" id="1.10.287.130:FF:000001">
    <property type="entry name" value="Two-component sensor histidine kinase"/>
    <property type="match status" value="1"/>
</dbReference>
<reference evidence="14 15" key="1">
    <citation type="submission" date="2019-02" db="EMBL/GenBank/DDBJ databases">
        <title>Genomic data mining of an Antarctic deep-sea actinobacterium, Janibacterlimosus P3-3-X1.</title>
        <authorList>
            <person name="Liao L."/>
            <person name="Chen B."/>
        </authorList>
    </citation>
    <scope>NUCLEOTIDE SEQUENCE [LARGE SCALE GENOMIC DNA]</scope>
    <source>
        <strain evidence="14 15">P3-3-X1</strain>
    </source>
</reference>
<keyword evidence="8 11" id="KW-1133">Transmembrane helix</keyword>
<feature type="domain" description="HAMP" evidence="13">
    <location>
        <begin position="210"/>
        <end position="261"/>
    </location>
</feature>
<comment type="subcellular location">
    <subcellularLocation>
        <location evidence="2">Cell membrane</location>
    </subcellularLocation>
</comment>
<dbReference type="SMART" id="SM00387">
    <property type="entry name" value="HATPase_c"/>
    <property type="match status" value="1"/>
</dbReference>
<evidence type="ECO:0000256" key="1">
    <source>
        <dbReference type="ARBA" id="ARBA00000085"/>
    </source>
</evidence>
<dbReference type="SUPFAM" id="SSF55874">
    <property type="entry name" value="ATPase domain of HSP90 chaperone/DNA topoisomerase II/histidine kinase"/>
    <property type="match status" value="1"/>
</dbReference>
<dbReference type="SMART" id="SM00304">
    <property type="entry name" value="HAMP"/>
    <property type="match status" value="1"/>
</dbReference>
<dbReference type="InterPro" id="IPR004358">
    <property type="entry name" value="Sig_transdc_His_kin-like_C"/>
</dbReference>
<organism evidence="14 15">
    <name type="scientific">Janibacter limosus</name>
    <dbReference type="NCBI Taxonomy" id="53458"/>
    <lineage>
        <taxon>Bacteria</taxon>
        <taxon>Bacillati</taxon>
        <taxon>Actinomycetota</taxon>
        <taxon>Actinomycetes</taxon>
        <taxon>Micrococcales</taxon>
        <taxon>Intrasporangiaceae</taxon>
        <taxon>Janibacter</taxon>
    </lineage>
</organism>
<dbReference type="CDD" id="cd06225">
    <property type="entry name" value="HAMP"/>
    <property type="match status" value="1"/>
</dbReference>
<dbReference type="InterPro" id="IPR003661">
    <property type="entry name" value="HisK_dim/P_dom"/>
</dbReference>
<evidence type="ECO:0000259" key="12">
    <source>
        <dbReference type="PROSITE" id="PS50109"/>
    </source>
</evidence>
<dbReference type="Gene3D" id="3.30.565.10">
    <property type="entry name" value="Histidine kinase-like ATPase, C-terminal domain"/>
    <property type="match status" value="1"/>
</dbReference>
<dbReference type="InterPro" id="IPR036890">
    <property type="entry name" value="HATPase_C_sf"/>
</dbReference>
<keyword evidence="5" id="KW-0808">Transferase</keyword>
<dbReference type="PROSITE" id="PS50885">
    <property type="entry name" value="HAMP"/>
    <property type="match status" value="1"/>
</dbReference>
<dbReference type="Pfam" id="PF00512">
    <property type="entry name" value="HisKA"/>
    <property type="match status" value="1"/>
</dbReference>
<dbReference type="GO" id="GO:0005886">
    <property type="term" value="C:plasma membrane"/>
    <property type="evidence" value="ECO:0007669"/>
    <property type="project" value="UniProtKB-SubCell"/>
</dbReference>